<evidence type="ECO:0000256" key="5">
    <source>
        <dbReference type="ARBA" id="ARBA00023136"/>
    </source>
</evidence>
<comment type="similarity">
    <text evidence="2">Belongs to the autoinducer-2 exporter (AI-2E) (TC 2.A.86) family.</text>
</comment>
<dbReference type="InterPro" id="IPR002549">
    <property type="entry name" value="AI-2E-like"/>
</dbReference>
<comment type="subcellular location">
    <subcellularLocation>
        <location evidence="1">Membrane</location>
        <topology evidence="1">Multi-pass membrane protein</topology>
    </subcellularLocation>
</comment>
<evidence type="ECO:0000256" key="3">
    <source>
        <dbReference type="ARBA" id="ARBA00022692"/>
    </source>
</evidence>
<evidence type="ECO:0000256" key="4">
    <source>
        <dbReference type="ARBA" id="ARBA00022989"/>
    </source>
</evidence>
<dbReference type="Pfam" id="PF01594">
    <property type="entry name" value="AI-2E_transport"/>
    <property type="match status" value="1"/>
</dbReference>
<feature type="transmembrane region" description="Helical" evidence="6">
    <location>
        <begin position="193"/>
        <end position="214"/>
    </location>
</feature>
<feature type="transmembrane region" description="Helical" evidence="6">
    <location>
        <begin position="57"/>
        <end position="79"/>
    </location>
</feature>
<dbReference type="GO" id="GO:0016020">
    <property type="term" value="C:membrane"/>
    <property type="evidence" value="ECO:0007669"/>
    <property type="project" value="UniProtKB-SubCell"/>
</dbReference>
<feature type="transmembrane region" description="Helical" evidence="6">
    <location>
        <begin position="7"/>
        <end position="23"/>
    </location>
</feature>
<organism evidence="7">
    <name type="scientific">Sulfurimonas autotrophica</name>
    <dbReference type="NCBI Taxonomy" id="202747"/>
    <lineage>
        <taxon>Bacteria</taxon>
        <taxon>Pseudomonadati</taxon>
        <taxon>Campylobacterota</taxon>
        <taxon>Epsilonproteobacteria</taxon>
        <taxon>Campylobacterales</taxon>
        <taxon>Sulfurimonadaceae</taxon>
        <taxon>Sulfurimonas</taxon>
    </lineage>
</organism>
<dbReference type="Proteomes" id="UP000886390">
    <property type="component" value="Unassembled WGS sequence"/>
</dbReference>
<feature type="non-terminal residue" evidence="7">
    <location>
        <position position="220"/>
    </location>
</feature>
<dbReference type="EMBL" id="DRNH01000214">
    <property type="protein sequence ID" value="HFB53877.1"/>
    <property type="molecule type" value="Genomic_DNA"/>
</dbReference>
<feature type="transmembrane region" description="Helical" evidence="6">
    <location>
        <begin position="29"/>
        <end position="50"/>
    </location>
</feature>
<accession>A0A7C3GJC9</accession>
<reference evidence="7" key="1">
    <citation type="journal article" date="2020" name="mSystems">
        <title>Genome- and Community-Level Interaction Insights into Carbon Utilization and Element Cycling Functions of Hydrothermarchaeota in Hydrothermal Sediment.</title>
        <authorList>
            <person name="Zhou Z."/>
            <person name="Liu Y."/>
            <person name="Xu W."/>
            <person name="Pan J."/>
            <person name="Luo Z.H."/>
            <person name="Li M."/>
        </authorList>
    </citation>
    <scope>NUCLEOTIDE SEQUENCE [LARGE SCALE GENOMIC DNA]</scope>
    <source>
        <strain evidence="7">HyVt-507</strain>
    </source>
</reference>
<evidence type="ECO:0000256" key="1">
    <source>
        <dbReference type="ARBA" id="ARBA00004141"/>
    </source>
</evidence>
<keyword evidence="4 6" id="KW-1133">Transmembrane helix</keyword>
<evidence type="ECO:0000256" key="6">
    <source>
        <dbReference type="SAM" id="Phobius"/>
    </source>
</evidence>
<feature type="transmembrane region" description="Helical" evidence="6">
    <location>
        <begin position="135"/>
        <end position="159"/>
    </location>
</feature>
<gene>
    <name evidence="7" type="ORF">ENJ67_04015</name>
</gene>
<name>A0A7C3GJC9_9BACT</name>
<comment type="caution">
    <text evidence="7">The sequence shown here is derived from an EMBL/GenBank/DDBJ whole genome shotgun (WGS) entry which is preliminary data.</text>
</comment>
<keyword evidence="5 6" id="KW-0472">Membrane</keyword>
<dbReference type="AlphaFoldDB" id="A0A7C3GJC9"/>
<evidence type="ECO:0000256" key="2">
    <source>
        <dbReference type="ARBA" id="ARBA00009773"/>
    </source>
</evidence>
<sequence length="220" mass="24293">MKEGQLGYYCIVMASVIIVLAGVKFASVIIVPFLLSLFIAIILSPSYNFFRSKGIPDIISITFVMGVFLIFLALIAKLIGTSVHQFSANIDLYAAKLTTYYESLATFMNGFGVEIPASEISSLVNSKQIMHFSTAIIEGISSIFTNGFIVVLTVVFMLLESQHFSAKIEFADKDKETMKHITQIFSQIKSYMVIKALISLLTGFIVYVALTLIGTDYAFL</sequence>
<keyword evidence="3 6" id="KW-0812">Transmembrane</keyword>
<evidence type="ECO:0000313" key="7">
    <source>
        <dbReference type="EMBL" id="HFB53877.1"/>
    </source>
</evidence>
<protein>
    <submittedName>
        <fullName evidence="7">AI-2E family transporter</fullName>
    </submittedName>
</protein>
<proteinExistence type="inferred from homology"/>